<evidence type="ECO:0000313" key="15">
    <source>
        <dbReference type="Proteomes" id="UP000242515"/>
    </source>
</evidence>
<dbReference type="CDD" id="cd06583">
    <property type="entry name" value="PGRP"/>
    <property type="match status" value="1"/>
</dbReference>
<dbReference type="GO" id="GO:0009253">
    <property type="term" value="P:peptidoglycan catabolic process"/>
    <property type="evidence" value="ECO:0007669"/>
    <property type="project" value="InterPro"/>
</dbReference>
<evidence type="ECO:0000256" key="10">
    <source>
        <dbReference type="ARBA" id="ARBA00023316"/>
    </source>
</evidence>
<dbReference type="PANTHER" id="PTHR30417">
    <property type="entry name" value="N-ACETYLMURAMOYL-L-ALANINE AMIDASE AMID"/>
    <property type="match status" value="1"/>
</dbReference>
<organism evidence="14 15">
    <name type="scientific">Rosenbergiella nectarea</name>
    <dbReference type="NCBI Taxonomy" id="988801"/>
    <lineage>
        <taxon>Bacteria</taxon>
        <taxon>Pseudomonadati</taxon>
        <taxon>Pseudomonadota</taxon>
        <taxon>Gammaproteobacteria</taxon>
        <taxon>Enterobacterales</taxon>
        <taxon>Erwiniaceae</taxon>
        <taxon>Rosenbergiella</taxon>
    </lineage>
</organism>
<evidence type="ECO:0000256" key="6">
    <source>
        <dbReference type="ARBA" id="ARBA00022490"/>
    </source>
</evidence>
<dbReference type="GO" id="GO:0009254">
    <property type="term" value="P:peptidoglycan turnover"/>
    <property type="evidence" value="ECO:0007669"/>
    <property type="project" value="TreeGrafter"/>
</dbReference>
<dbReference type="SMART" id="SM00644">
    <property type="entry name" value="Ami_2"/>
    <property type="match status" value="1"/>
</dbReference>
<dbReference type="Proteomes" id="UP000242515">
    <property type="component" value="Unassembled WGS sequence"/>
</dbReference>
<evidence type="ECO:0000256" key="7">
    <source>
        <dbReference type="ARBA" id="ARBA00022723"/>
    </source>
</evidence>
<dbReference type="EMBL" id="FOGC01000001">
    <property type="protein sequence ID" value="SEQ20023.1"/>
    <property type="molecule type" value="Genomic_DNA"/>
</dbReference>
<dbReference type="Gene3D" id="3.40.80.10">
    <property type="entry name" value="Peptidoglycan recognition protein-like"/>
    <property type="match status" value="1"/>
</dbReference>
<dbReference type="Pfam" id="PF01510">
    <property type="entry name" value="Amidase_2"/>
    <property type="match status" value="1"/>
</dbReference>
<gene>
    <name evidence="14" type="ORF">SAMN05216522_101504</name>
</gene>
<keyword evidence="6" id="KW-0963">Cytoplasm</keyword>
<name>A0A1H9E442_9GAMM</name>
<evidence type="ECO:0000256" key="4">
    <source>
        <dbReference type="ARBA" id="ARBA00007553"/>
    </source>
</evidence>
<dbReference type="STRING" id="988801.SAMN05216522_101504"/>
<dbReference type="GO" id="GO:0008745">
    <property type="term" value="F:N-acetylmuramoyl-L-alanine amidase activity"/>
    <property type="evidence" value="ECO:0007669"/>
    <property type="project" value="UniProtKB-EC"/>
</dbReference>
<keyword evidence="9" id="KW-0862">Zinc</keyword>
<dbReference type="InterPro" id="IPR002502">
    <property type="entry name" value="Amidase_domain"/>
</dbReference>
<proteinExistence type="inferred from homology"/>
<comment type="subcellular location">
    <subcellularLocation>
        <location evidence="3">Cytoplasm</location>
    </subcellularLocation>
</comment>
<evidence type="ECO:0000256" key="2">
    <source>
        <dbReference type="ARBA" id="ARBA00001947"/>
    </source>
</evidence>
<dbReference type="AlphaFoldDB" id="A0A1H9E442"/>
<dbReference type="FunFam" id="3.40.80.10:FF:000002">
    <property type="entry name" value="1,6-anhydro-N-acetylmuramyl-L-alanine amidase"/>
    <property type="match status" value="1"/>
</dbReference>
<dbReference type="EC" id="3.5.1.28" evidence="5"/>
<evidence type="ECO:0000256" key="11">
    <source>
        <dbReference type="ARBA" id="ARBA00039257"/>
    </source>
</evidence>
<evidence type="ECO:0000259" key="13">
    <source>
        <dbReference type="SMART" id="SM00644"/>
    </source>
</evidence>
<evidence type="ECO:0000256" key="5">
    <source>
        <dbReference type="ARBA" id="ARBA00011901"/>
    </source>
</evidence>
<dbReference type="InterPro" id="IPR051206">
    <property type="entry name" value="NAMLAA_amidase_2"/>
</dbReference>
<dbReference type="SUPFAM" id="SSF55846">
    <property type="entry name" value="N-acetylmuramoyl-L-alanine amidase-like"/>
    <property type="match status" value="1"/>
</dbReference>
<comment type="catalytic activity">
    <reaction evidence="1">
        <text>Hydrolyzes the link between N-acetylmuramoyl residues and L-amino acid residues in certain cell-wall glycopeptides.</text>
        <dbReference type="EC" id="3.5.1.28"/>
    </reaction>
</comment>
<dbReference type="PANTHER" id="PTHR30417:SF4">
    <property type="entry name" value="1,6-ANHYDRO-N-ACETYLMURAMYL-L-ALANINE AMIDASE AMPD"/>
    <property type="match status" value="1"/>
</dbReference>
<evidence type="ECO:0000256" key="12">
    <source>
        <dbReference type="ARBA" id="ARBA00042615"/>
    </source>
</evidence>
<evidence type="ECO:0000256" key="9">
    <source>
        <dbReference type="ARBA" id="ARBA00022833"/>
    </source>
</evidence>
<evidence type="ECO:0000256" key="3">
    <source>
        <dbReference type="ARBA" id="ARBA00004496"/>
    </source>
</evidence>
<keyword evidence="10" id="KW-0961">Cell wall biogenesis/degradation</keyword>
<keyword evidence="7" id="KW-0479">Metal-binding</keyword>
<dbReference type="GO" id="GO:0046872">
    <property type="term" value="F:metal ion binding"/>
    <property type="evidence" value="ECO:0007669"/>
    <property type="project" value="UniProtKB-KW"/>
</dbReference>
<accession>A0A1H9E442</accession>
<evidence type="ECO:0000256" key="8">
    <source>
        <dbReference type="ARBA" id="ARBA00022801"/>
    </source>
</evidence>
<feature type="domain" description="N-acetylmuramoyl-L-alanine amidase" evidence="13">
    <location>
        <begin position="23"/>
        <end position="173"/>
    </location>
</feature>
<comment type="cofactor">
    <cofactor evidence="2">
        <name>Zn(2+)</name>
        <dbReference type="ChEBI" id="CHEBI:29105"/>
    </cofactor>
</comment>
<dbReference type="NCBIfam" id="NF008758">
    <property type="entry name" value="PRK11789.1"/>
    <property type="match status" value="1"/>
</dbReference>
<protein>
    <recommendedName>
        <fullName evidence="11">1,6-anhydro-N-acetylmuramyl-L-alanine amidase AmpD</fullName>
        <ecNumber evidence="5">3.5.1.28</ecNumber>
    </recommendedName>
    <alternativeName>
        <fullName evidence="12">N-acetylmuramoyl-L-alanine amidase</fullName>
    </alternativeName>
</protein>
<evidence type="ECO:0000256" key="1">
    <source>
        <dbReference type="ARBA" id="ARBA00001561"/>
    </source>
</evidence>
<reference evidence="15" key="1">
    <citation type="submission" date="2016-10" db="EMBL/GenBank/DDBJ databases">
        <authorList>
            <person name="Varghese N."/>
            <person name="Submissions S."/>
        </authorList>
    </citation>
    <scope>NUCLEOTIDE SEQUENCE [LARGE SCALE GENOMIC DNA]</scope>
    <source>
        <strain evidence="15">8N4</strain>
    </source>
</reference>
<keyword evidence="15" id="KW-1185">Reference proteome</keyword>
<evidence type="ECO:0000313" key="14">
    <source>
        <dbReference type="EMBL" id="SEQ20023.1"/>
    </source>
</evidence>
<sequence>MVNNTDMLMIKDHWLTVARQVPSTHYNERPEGEAPRLLVVHNISLPLGKFGGPYIDQLFTGTLCAQEHPYFAQIADLRVAAHCLIRREGEIVQYVPFDKRAWHAGQSIYKGIENCNDFSIGIELEGTDELPYTEEQYRALTAVTQSLIETYALEKENITGHSDIAPGRKTDPGPSFDWDYFHSLIHHTDHLGSRVKS</sequence>
<dbReference type="GO" id="GO:0071555">
    <property type="term" value="P:cell wall organization"/>
    <property type="evidence" value="ECO:0007669"/>
    <property type="project" value="UniProtKB-KW"/>
</dbReference>
<comment type="similarity">
    <text evidence="4">Belongs to the N-acetylmuramoyl-L-alanine amidase 2 family.</text>
</comment>
<keyword evidence="8" id="KW-0378">Hydrolase</keyword>
<dbReference type="InterPro" id="IPR036505">
    <property type="entry name" value="Amidase/PGRP_sf"/>
</dbReference>
<dbReference type="GO" id="GO:0005737">
    <property type="term" value="C:cytoplasm"/>
    <property type="evidence" value="ECO:0007669"/>
    <property type="project" value="UniProtKB-SubCell"/>
</dbReference>